<protein>
    <submittedName>
        <fullName evidence="1">Uncharacterized protein</fullName>
    </submittedName>
</protein>
<proteinExistence type="predicted"/>
<keyword evidence="2" id="KW-1185">Reference proteome</keyword>
<accession>A0A9P8PVW1</accession>
<name>A0A9P8PVW1_9ASCO</name>
<dbReference type="Proteomes" id="UP000769528">
    <property type="component" value="Unassembled WGS sequence"/>
</dbReference>
<reference evidence="1" key="1">
    <citation type="journal article" date="2021" name="Open Biol.">
        <title>Shared evolutionary footprints suggest mitochondrial oxidative damage underlies multiple complex I losses in fungi.</title>
        <authorList>
            <person name="Schikora-Tamarit M.A."/>
            <person name="Marcet-Houben M."/>
            <person name="Nosek J."/>
            <person name="Gabaldon T."/>
        </authorList>
    </citation>
    <scope>NUCLEOTIDE SEQUENCE</scope>
    <source>
        <strain evidence="1">CBS6341</strain>
    </source>
</reference>
<sequence length="455" mass="52861">MSALPLPIELVIRVISHLDSYSIFCLSQLKAYTQLLENQVIIIDIDITSSIHDNCALRYQHIPPINERYFSNSKLFIRDYIVDSGDKSSIKQYFTAPVSISGNVRKCYSYGNDLDVFLNSFKVIIVRLRTLSSLAIKLKKFKLCPKSLIFSKGFPLKKIMKNINVDSWKHIEFIENIPANTFVDFLSYIPSNLRGQYHALELGSAFYSMFSAPMDISLKLQNGELIVGLLSKRYSMTTLDNTLHCWWRQGISVHILIPRDREFNRLASGLEKTFEMFQTMDWVYHLVDYKRHRLLKFTCSSKTETATQSEKRLKTMIRMEEKKLRKVLEELTYDDYRMEFLLEIMGRIGSSSTKKVPPEVFGILSSRCMITLSQIYFWIALTLDKIINSIPNRNRAIIKAVRFEMYGEEGQGMRCGRDNQLRTFNEYDNFVKNKLNSSGSLPVPFEFNSKGRKRS</sequence>
<reference evidence="1" key="2">
    <citation type="submission" date="2021-01" db="EMBL/GenBank/DDBJ databases">
        <authorList>
            <person name="Schikora-Tamarit M.A."/>
        </authorList>
    </citation>
    <scope>NUCLEOTIDE SEQUENCE</scope>
    <source>
        <strain evidence="1">CBS6341</strain>
    </source>
</reference>
<dbReference type="AlphaFoldDB" id="A0A9P8PVW1"/>
<gene>
    <name evidence="1" type="ORF">WICMUC_001653</name>
</gene>
<organism evidence="1 2">
    <name type="scientific">Wickerhamomyces mucosus</name>
    <dbReference type="NCBI Taxonomy" id="1378264"/>
    <lineage>
        <taxon>Eukaryota</taxon>
        <taxon>Fungi</taxon>
        <taxon>Dikarya</taxon>
        <taxon>Ascomycota</taxon>
        <taxon>Saccharomycotina</taxon>
        <taxon>Saccharomycetes</taxon>
        <taxon>Phaffomycetales</taxon>
        <taxon>Wickerhamomycetaceae</taxon>
        <taxon>Wickerhamomyces</taxon>
    </lineage>
</organism>
<evidence type="ECO:0000313" key="1">
    <source>
        <dbReference type="EMBL" id="KAH3678224.1"/>
    </source>
</evidence>
<evidence type="ECO:0000313" key="2">
    <source>
        <dbReference type="Proteomes" id="UP000769528"/>
    </source>
</evidence>
<dbReference type="EMBL" id="JAEUBF010000485">
    <property type="protein sequence ID" value="KAH3678224.1"/>
    <property type="molecule type" value="Genomic_DNA"/>
</dbReference>
<comment type="caution">
    <text evidence="1">The sequence shown here is derived from an EMBL/GenBank/DDBJ whole genome shotgun (WGS) entry which is preliminary data.</text>
</comment>